<dbReference type="InterPro" id="IPR032675">
    <property type="entry name" value="LRR_dom_sf"/>
</dbReference>
<dbReference type="SUPFAM" id="SSF81383">
    <property type="entry name" value="F-box domain"/>
    <property type="match status" value="1"/>
</dbReference>
<dbReference type="InterPro" id="IPR001810">
    <property type="entry name" value="F-box_dom"/>
</dbReference>
<evidence type="ECO:0000259" key="1">
    <source>
        <dbReference type="Pfam" id="PF00646"/>
    </source>
</evidence>
<dbReference type="Proteomes" id="UP001210211">
    <property type="component" value="Unassembled WGS sequence"/>
</dbReference>
<evidence type="ECO:0000259" key="2">
    <source>
        <dbReference type="Pfam" id="PF24758"/>
    </source>
</evidence>
<feature type="domain" description="F-box" evidence="1">
    <location>
        <begin position="7"/>
        <end position="46"/>
    </location>
</feature>
<evidence type="ECO:0008006" key="5">
    <source>
        <dbReference type="Google" id="ProtNLM"/>
    </source>
</evidence>
<comment type="caution">
    <text evidence="3">The sequence shown here is derived from an EMBL/GenBank/DDBJ whole genome shotgun (WGS) entry which is preliminary data.</text>
</comment>
<name>A0AAD5Z4H1_9POAL</name>
<dbReference type="EMBL" id="JAMRDG010000002">
    <property type="protein sequence ID" value="KAJ3686714.1"/>
    <property type="molecule type" value="Genomic_DNA"/>
</dbReference>
<dbReference type="Pfam" id="PF24758">
    <property type="entry name" value="LRR_At5g56370"/>
    <property type="match status" value="1"/>
</dbReference>
<dbReference type="InterPro" id="IPR055411">
    <property type="entry name" value="LRR_FXL15/At3g58940/PEG3-like"/>
</dbReference>
<evidence type="ECO:0000313" key="3">
    <source>
        <dbReference type="EMBL" id="KAJ3686714.1"/>
    </source>
</evidence>
<organism evidence="3 4">
    <name type="scientific">Rhynchospora tenuis</name>
    <dbReference type="NCBI Taxonomy" id="198213"/>
    <lineage>
        <taxon>Eukaryota</taxon>
        <taxon>Viridiplantae</taxon>
        <taxon>Streptophyta</taxon>
        <taxon>Embryophyta</taxon>
        <taxon>Tracheophyta</taxon>
        <taxon>Spermatophyta</taxon>
        <taxon>Magnoliopsida</taxon>
        <taxon>Liliopsida</taxon>
        <taxon>Poales</taxon>
        <taxon>Cyperaceae</taxon>
        <taxon>Cyperoideae</taxon>
        <taxon>Rhynchosporeae</taxon>
        <taxon>Rhynchospora</taxon>
    </lineage>
</organism>
<sequence length="314" mass="35564">MEPVDRLSELSDELLTHVISFLSTKEAVQTSLLAKRYQNLWASVPVLDLDFDDFLPSYEIIEKMEEDEEGFREYDDKFMKFVNGVFEYREPLTLDAFKLGWVQDSSDPAPATTWLDTAAKLKPKIISAHIITENYTLEVPDSVFISESLEELELHLAYETIRPKSVNLLWLKRLTLNSVEIEDEVMKKLLSGSPALQELLLPGCMLNSGCISSGTLKRLVLDGSENEKNTPNILISIPSLEFLEVRSWAMGKLSFKDLKSLVWAHIRLEELSDGETFFLTGLSKVNSLELALSVSALKDMNNLLEKKNNQVSNL</sequence>
<dbReference type="PANTHER" id="PTHR34223">
    <property type="entry name" value="OS11G0201299 PROTEIN"/>
    <property type="match status" value="1"/>
</dbReference>
<proteinExistence type="predicted"/>
<dbReference type="AlphaFoldDB" id="A0AAD5Z4H1"/>
<dbReference type="Gene3D" id="3.80.10.10">
    <property type="entry name" value="Ribonuclease Inhibitor"/>
    <property type="match status" value="1"/>
</dbReference>
<dbReference type="InterPro" id="IPR036047">
    <property type="entry name" value="F-box-like_dom_sf"/>
</dbReference>
<dbReference type="PANTHER" id="PTHR34223:SF51">
    <property type="entry name" value="OS06G0556300 PROTEIN"/>
    <property type="match status" value="1"/>
</dbReference>
<reference evidence="3 4" key="1">
    <citation type="journal article" date="2022" name="Cell">
        <title>Repeat-based holocentromeres influence genome architecture and karyotype evolution.</title>
        <authorList>
            <person name="Hofstatter P.G."/>
            <person name="Thangavel G."/>
            <person name="Lux T."/>
            <person name="Neumann P."/>
            <person name="Vondrak T."/>
            <person name="Novak P."/>
            <person name="Zhang M."/>
            <person name="Costa L."/>
            <person name="Castellani M."/>
            <person name="Scott A."/>
            <person name="Toegelov H."/>
            <person name="Fuchs J."/>
            <person name="Mata-Sucre Y."/>
            <person name="Dias Y."/>
            <person name="Vanzela A.L.L."/>
            <person name="Huettel B."/>
            <person name="Almeida C.C.S."/>
            <person name="Simkova H."/>
            <person name="Souza G."/>
            <person name="Pedrosa-Harand A."/>
            <person name="Macas J."/>
            <person name="Mayer K.F.X."/>
            <person name="Houben A."/>
            <person name="Marques A."/>
        </authorList>
    </citation>
    <scope>NUCLEOTIDE SEQUENCE [LARGE SCALE GENOMIC DNA]</scope>
    <source>
        <strain evidence="3">RhyTen1mFocal</strain>
    </source>
</reference>
<dbReference type="SUPFAM" id="SSF52047">
    <property type="entry name" value="RNI-like"/>
    <property type="match status" value="1"/>
</dbReference>
<dbReference type="InterPro" id="IPR053197">
    <property type="entry name" value="F-box_SCFL_complex_component"/>
</dbReference>
<keyword evidence="4" id="KW-1185">Reference proteome</keyword>
<evidence type="ECO:0000313" key="4">
    <source>
        <dbReference type="Proteomes" id="UP001210211"/>
    </source>
</evidence>
<feature type="domain" description="F-box/LRR-repeat protein 15/At3g58940/PEG3-like LRR" evidence="2">
    <location>
        <begin position="135"/>
        <end position="228"/>
    </location>
</feature>
<gene>
    <name evidence="3" type="ORF">LUZ61_015878</name>
</gene>
<protein>
    <recommendedName>
        <fullName evidence="5">F-box domain-containing protein</fullName>
    </recommendedName>
</protein>
<accession>A0AAD5Z4H1</accession>
<dbReference type="Pfam" id="PF00646">
    <property type="entry name" value="F-box"/>
    <property type="match status" value="1"/>
</dbReference>